<name>A0A841E7C3_9ACTN</name>
<dbReference type="AlphaFoldDB" id="A0A841E7C3"/>
<sequence>MGQGGSVPRVGGDQVRSFRLARHNLHRRRSLSELVDVAGACAVQNSPPGSAAVALHARVADLTLQAFDQAVEDDKTLLQTWCMRGSPFFFPAADTAVFTTGLLPRTEQDTVAFVFGVEPALKKLDMSLTEAVQRTEEKLPGVLTGRELAINELGKELEEELAEVDYNGRALWILDADRDALESPATVRGVRLLPTGDPYTQQRDRETILADTSLHRRTWRSVGAPGAVLLDGRIVGAWNVRKQGAQLNVTVSAFESLGAKDREAIEQEARAVAPLRKASRATVSFD</sequence>
<protein>
    <recommendedName>
        <fullName evidence="3">Winged helix DNA-binding domain-containing protein</fullName>
    </recommendedName>
</protein>
<dbReference type="PANTHER" id="PTHR38479">
    <property type="entry name" value="LMO0824 PROTEIN"/>
    <property type="match status" value="1"/>
</dbReference>
<accession>A0A841E7C3</accession>
<keyword evidence="2" id="KW-1185">Reference proteome</keyword>
<comment type="caution">
    <text evidence="1">The sequence shown here is derived from an EMBL/GenBank/DDBJ whole genome shotgun (WGS) entry which is preliminary data.</text>
</comment>
<dbReference type="InterPro" id="IPR009351">
    <property type="entry name" value="AlkZ-like"/>
</dbReference>
<dbReference type="Proteomes" id="UP000578077">
    <property type="component" value="Unassembled WGS sequence"/>
</dbReference>
<proteinExistence type="predicted"/>
<dbReference type="RefSeq" id="WP_184632617.1">
    <property type="nucleotide sequence ID" value="NZ_BAABKT010000044.1"/>
</dbReference>
<reference evidence="1 2" key="1">
    <citation type="submission" date="2020-08" db="EMBL/GenBank/DDBJ databases">
        <title>Sequencing the genomes of 1000 actinobacteria strains.</title>
        <authorList>
            <person name="Klenk H.-P."/>
        </authorList>
    </citation>
    <scope>NUCLEOTIDE SEQUENCE [LARGE SCALE GENOMIC DNA]</scope>
    <source>
        <strain evidence="1 2">DSM 44593</strain>
    </source>
</reference>
<dbReference type="PANTHER" id="PTHR38479:SF2">
    <property type="entry name" value="WINGED HELIX DNA-BINDING DOMAIN-CONTAINING PROTEIN"/>
    <property type="match status" value="1"/>
</dbReference>
<dbReference type="EMBL" id="JACHLY010000001">
    <property type="protein sequence ID" value="MBB5996460.1"/>
    <property type="molecule type" value="Genomic_DNA"/>
</dbReference>
<organism evidence="1 2">
    <name type="scientific">Streptomonospora salina</name>
    <dbReference type="NCBI Taxonomy" id="104205"/>
    <lineage>
        <taxon>Bacteria</taxon>
        <taxon>Bacillati</taxon>
        <taxon>Actinomycetota</taxon>
        <taxon>Actinomycetes</taxon>
        <taxon>Streptosporangiales</taxon>
        <taxon>Nocardiopsidaceae</taxon>
        <taxon>Streptomonospora</taxon>
    </lineage>
</organism>
<evidence type="ECO:0000313" key="2">
    <source>
        <dbReference type="Proteomes" id="UP000578077"/>
    </source>
</evidence>
<gene>
    <name evidence="1" type="ORF">HNR25_000211</name>
</gene>
<evidence type="ECO:0000313" key="1">
    <source>
        <dbReference type="EMBL" id="MBB5996460.1"/>
    </source>
</evidence>
<evidence type="ECO:0008006" key="3">
    <source>
        <dbReference type="Google" id="ProtNLM"/>
    </source>
</evidence>
<dbReference type="Pfam" id="PF06224">
    <property type="entry name" value="AlkZ-like"/>
    <property type="match status" value="1"/>
</dbReference>